<dbReference type="RefSeq" id="WP_179491393.1">
    <property type="nucleotide sequence ID" value="NZ_JACCCW010000002.1"/>
</dbReference>
<keyword evidence="4" id="KW-1185">Reference proteome</keyword>
<evidence type="ECO:0000259" key="2">
    <source>
        <dbReference type="SMART" id="SM01126"/>
    </source>
</evidence>
<feature type="region of interest" description="Disordered" evidence="1">
    <location>
        <begin position="150"/>
        <end position="177"/>
    </location>
</feature>
<dbReference type="Pfam" id="PF12760">
    <property type="entry name" value="Zn_ribbon_IS1595"/>
    <property type="match status" value="1"/>
</dbReference>
<evidence type="ECO:0000256" key="1">
    <source>
        <dbReference type="SAM" id="MobiDB-lite"/>
    </source>
</evidence>
<accession>A0A7Y9PJA9</accession>
<dbReference type="PANTHER" id="PTHR47163:SF2">
    <property type="entry name" value="SI:DKEY-17M8.2"/>
    <property type="match status" value="1"/>
</dbReference>
<dbReference type="InterPro" id="IPR053164">
    <property type="entry name" value="IS1016-like_transposase"/>
</dbReference>
<dbReference type="SMART" id="SM01126">
    <property type="entry name" value="DDE_Tnp_IS1595"/>
    <property type="match status" value="1"/>
</dbReference>
<dbReference type="Pfam" id="PF12762">
    <property type="entry name" value="DDE_Tnp_IS1595"/>
    <property type="match status" value="1"/>
</dbReference>
<comment type="caution">
    <text evidence="3">The sequence shown here is derived from an EMBL/GenBank/DDBJ whole genome shotgun (WGS) entry which is preliminary data.</text>
</comment>
<proteinExistence type="predicted"/>
<feature type="compositionally biased region" description="Basic residues" evidence="1">
    <location>
        <begin position="150"/>
        <end position="159"/>
    </location>
</feature>
<organism evidence="3 4">
    <name type="scientific">Granulicella arctica</name>
    <dbReference type="NCBI Taxonomy" id="940613"/>
    <lineage>
        <taxon>Bacteria</taxon>
        <taxon>Pseudomonadati</taxon>
        <taxon>Acidobacteriota</taxon>
        <taxon>Terriglobia</taxon>
        <taxon>Terriglobales</taxon>
        <taxon>Acidobacteriaceae</taxon>
        <taxon>Granulicella</taxon>
    </lineage>
</organism>
<evidence type="ECO:0000313" key="3">
    <source>
        <dbReference type="EMBL" id="NYF80181.1"/>
    </source>
</evidence>
<protein>
    <submittedName>
        <fullName evidence="3">Transposase-like protein</fullName>
    </submittedName>
</protein>
<dbReference type="AlphaFoldDB" id="A0A7Y9PJA9"/>
<dbReference type="EMBL" id="JACCCW010000002">
    <property type="protein sequence ID" value="NYF80181.1"/>
    <property type="molecule type" value="Genomic_DNA"/>
</dbReference>
<feature type="domain" description="ISXO2-like transposase" evidence="2">
    <location>
        <begin position="134"/>
        <end position="294"/>
    </location>
</feature>
<dbReference type="Proteomes" id="UP000589520">
    <property type="component" value="Unassembled WGS sequence"/>
</dbReference>
<dbReference type="NCBIfam" id="NF033547">
    <property type="entry name" value="transpos_IS1595"/>
    <property type="match status" value="1"/>
</dbReference>
<dbReference type="InterPro" id="IPR024442">
    <property type="entry name" value="Transposase_Zn_ribbon"/>
</dbReference>
<sequence>MNLTSISHKLNDATAAREFFEAQRWPDGAICPFCGLIGEAYRLKAKADSKSPVRPGVWKCKGCRKQFTVTKGTIFEDSHIPLNTWLMAIHLICSSKKGMSAHQLHRMLGVTYKAAWFMVHRLRYAATQDPLAAQLSGTVEVDETYIGGKRGTKKRKRVPRTMQLGQRDHDQPAPTDGKQAVVSMVQRNGEVRSHHVQRVTAKTLRPILNHNIEYGARIMTDSGTVLHGAIHPRKHDQVNHKAEEYGRYENGVCISTNTVEGFFSLLKRGITGTYHHVSAQHLHRYLSEFDFRYNTRKISDGERSCRLIGKVSGKRLMYKQLVKL</sequence>
<dbReference type="PANTHER" id="PTHR47163">
    <property type="entry name" value="DDE_TNP_IS1595 DOMAIN-CONTAINING PROTEIN"/>
    <property type="match status" value="1"/>
</dbReference>
<gene>
    <name evidence="3" type="ORF">HDF17_002501</name>
</gene>
<dbReference type="InterPro" id="IPR024445">
    <property type="entry name" value="Tnp_ISXO2-like"/>
</dbReference>
<reference evidence="3 4" key="1">
    <citation type="submission" date="2020-07" db="EMBL/GenBank/DDBJ databases">
        <title>Genomic Encyclopedia of Type Strains, Phase IV (KMG-V): Genome sequencing to study the core and pangenomes of soil and plant-associated prokaryotes.</title>
        <authorList>
            <person name="Whitman W."/>
        </authorList>
    </citation>
    <scope>NUCLEOTIDE SEQUENCE [LARGE SCALE GENOMIC DNA]</scope>
    <source>
        <strain evidence="3 4">X4EP2</strain>
    </source>
</reference>
<evidence type="ECO:0000313" key="4">
    <source>
        <dbReference type="Proteomes" id="UP000589520"/>
    </source>
</evidence>
<name>A0A7Y9PJA9_9BACT</name>